<protein>
    <recommendedName>
        <fullName evidence="8">Glycogen synthase</fullName>
        <ecNumber evidence="8">2.4.1.21</ecNumber>
    </recommendedName>
    <alternativeName>
        <fullName evidence="8">Starch [bacterial glycogen] synthase</fullName>
    </alternativeName>
</protein>
<dbReference type="Gene3D" id="3.40.50.2000">
    <property type="entry name" value="Glycogen Phosphorylase B"/>
    <property type="match status" value="2"/>
</dbReference>
<organism evidence="11 12">
    <name type="scientific">Blastopirellula marina DSM 3645</name>
    <dbReference type="NCBI Taxonomy" id="314230"/>
    <lineage>
        <taxon>Bacteria</taxon>
        <taxon>Pseudomonadati</taxon>
        <taxon>Planctomycetota</taxon>
        <taxon>Planctomycetia</taxon>
        <taxon>Pirellulales</taxon>
        <taxon>Pirellulaceae</taxon>
        <taxon>Blastopirellula</taxon>
    </lineage>
</organism>
<keyword evidence="5 8" id="KW-0328">Glycosyltransferase</keyword>
<dbReference type="EC" id="2.4.1.21" evidence="8"/>
<dbReference type="UniPathway" id="UPA00164"/>
<proteinExistence type="inferred from homology"/>
<dbReference type="GO" id="GO:0005978">
    <property type="term" value="P:glycogen biosynthetic process"/>
    <property type="evidence" value="ECO:0007669"/>
    <property type="project" value="UniProtKB-UniRule"/>
</dbReference>
<dbReference type="SUPFAM" id="SSF53756">
    <property type="entry name" value="UDP-Glycosyltransferase/glycogen phosphorylase"/>
    <property type="match status" value="1"/>
</dbReference>
<dbReference type="EMBL" id="AANZ01000022">
    <property type="protein sequence ID" value="EAQ78334.1"/>
    <property type="molecule type" value="Genomic_DNA"/>
</dbReference>
<comment type="similarity">
    <text evidence="4 8">Belongs to the glycosyltransferase 1 family. Bacterial/plant glycogen synthase subfamily.</text>
</comment>
<feature type="domain" description="Starch synthase catalytic" evidence="10">
    <location>
        <begin position="5"/>
        <end position="245"/>
    </location>
</feature>
<evidence type="ECO:0000256" key="6">
    <source>
        <dbReference type="ARBA" id="ARBA00022679"/>
    </source>
</evidence>
<comment type="caution">
    <text evidence="11">The sequence shown here is derived from an EMBL/GenBank/DDBJ whole genome shotgun (WGS) entry which is preliminary data.</text>
</comment>
<dbReference type="NCBIfam" id="NF001899">
    <property type="entry name" value="PRK00654.1-2"/>
    <property type="match status" value="1"/>
</dbReference>
<evidence type="ECO:0000259" key="10">
    <source>
        <dbReference type="Pfam" id="PF08323"/>
    </source>
</evidence>
<dbReference type="GO" id="GO:0004373">
    <property type="term" value="F:alpha-1,4-glucan glucosyltransferase (UDP-glucose donor) activity"/>
    <property type="evidence" value="ECO:0007669"/>
    <property type="project" value="InterPro"/>
</dbReference>
<evidence type="ECO:0000313" key="12">
    <source>
        <dbReference type="Proteomes" id="UP000004358"/>
    </source>
</evidence>
<feature type="domain" description="Glycosyl transferase family 1" evidence="9">
    <location>
        <begin position="295"/>
        <end position="450"/>
    </location>
</feature>
<evidence type="ECO:0000256" key="7">
    <source>
        <dbReference type="ARBA" id="ARBA00023056"/>
    </source>
</evidence>
<feature type="binding site" evidence="8">
    <location>
        <position position="18"/>
    </location>
    <ligand>
        <name>ADP-alpha-D-glucose</name>
        <dbReference type="ChEBI" id="CHEBI:57498"/>
    </ligand>
</feature>
<evidence type="ECO:0000256" key="1">
    <source>
        <dbReference type="ARBA" id="ARBA00001478"/>
    </source>
</evidence>
<dbReference type="Pfam" id="PF00534">
    <property type="entry name" value="Glycos_transf_1"/>
    <property type="match status" value="1"/>
</dbReference>
<dbReference type="GO" id="GO:0009011">
    <property type="term" value="F:alpha-1,4-glucan glucosyltransferase (ADP-glucose donor) activity"/>
    <property type="evidence" value="ECO:0007669"/>
    <property type="project" value="UniProtKB-UniRule"/>
</dbReference>
<comment type="function">
    <text evidence="2 8">Synthesizes alpha-1,4-glucan chains using ADP-glucose.</text>
</comment>
<sequence>MATLNILLASSEVYPFAKTGGLADVCGSLPLELRRLGQDVAVIMPAFRQTFTCGQPIEELPIHFDLPIGSKVVSGQLLKSYLPGSDVPVYLVKNDEYYDRPQLYREDGEDYQDNCERFVFFSRAILEAIRLLELPVDVIHCNDWQTGLAPAYLDIEYAATHGYEKIATLLTIHNMAYQGNFWHWDMVLTGLDWKYFNMHQMEFYGHLNFLKTGIVFADSISTVSPRYGQEIQSSPLGCGLEGVLRDRAAVLSGVVNGVDYDKWNPETDDAIAVKFGIDDWEMGKPACKKALQQEFNLPTDPQAPIIGMVGRMADQKGFDLVAEVIQEWARTRNTQWVILGTGEPGHQNQLSTLAQQYPDKVGVKVEFCEAKARRVEAGADMFLMPSLYEPCGLNQLYSLKYGAVPVVRETGGLADTITDADEETLAEGTANGFSFREYSSHALADTLHRACRIYQSDKPTWKKIVETGMEQDWSWKRSAVEYVRLFEETVARKLKMVDGAKKKR</sequence>
<evidence type="ECO:0000256" key="2">
    <source>
        <dbReference type="ARBA" id="ARBA00002764"/>
    </source>
</evidence>
<name>A3ZYX3_9BACT</name>
<comment type="catalytic activity">
    <reaction evidence="1 8">
        <text>[(1-&gt;4)-alpha-D-glucosyl](n) + ADP-alpha-D-glucose = [(1-&gt;4)-alpha-D-glucosyl](n+1) + ADP + H(+)</text>
        <dbReference type="Rhea" id="RHEA:18189"/>
        <dbReference type="Rhea" id="RHEA-COMP:9584"/>
        <dbReference type="Rhea" id="RHEA-COMP:9587"/>
        <dbReference type="ChEBI" id="CHEBI:15378"/>
        <dbReference type="ChEBI" id="CHEBI:15444"/>
        <dbReference type="ChEBI" id="CHEBI:57498"/>
        <dbReference type="ChEBI" id="CHEBI:456216"/>
        <dbReference type="EC" id="2.4.1.21"/>
    </reaction>
</comment>
<evidence type="ECO:0000256" key="4">
    <source>
        <dbReference type="ARBA" id="ARBA00010281"/>
    </source>
</evidence>
<dbReference type="NCBIfam" id="TIGR02095">
    <property type="entry name" value="glgA"/>
    <property type="match status" value="1"/>
</dbReference>
<dbReference type="Pfam" id="PF08323">
    <property type="entry name" value="Glyco_transf_5"/>
    <property type="match status" value="1"/>
</dbReference>
<comment type="pathway">
    <text evidence="3 8">Glycan biosynthesis; glycogen biosynthesis.</text>
</comment>
<accession>A3ZYX3</accession>
<gene>
    <name evidence="8" type="primary">glgA</name>
    <name evidence="11" type="ORF">DSM3645_18396</name>
</gene>
<evidence type="ECO:0000259" key="9">
    <source>
        <dbReference type="Pfam" id="PF00534"/>
    </source>
</evidence>
<dbReference type="InterPro" id="IPR011835">
    <property type="entry name" value="GS/SS"/>
</dbReference>
<dbReference type="PANTHER" id="PTHR45825">
    <property type="entry name" value="GRANULE-BOUND STARCH SYNTHASE 1, CHLOROPLASTIC/AMYLOPLASTIC"/>
    <property type="match status" value="1"/>
</dbReference>
<evidence type="ECO:0000256" key="3">
    <source>
        <dbReference type="ARBA" id="ARBA00004964"/>
    </source>
</evidence>
<keyword evidence="7 8" id="KW-0320">Glycogen biosynthesis</keyword>
<dbReference type="HOGENOM" id="CLU_009583_18_5_0"/>
<dbReference type="InterPro" id="IPR013534">
    <property type="entry name" value="Starch_synth_cat_dom"/>
</dbReference>
<reference evidence="11 12" key="1">
    <citation type="submission" date="2006-02" db="EMBL/GenBank/DDBJ databases">
        <authorList>
            <person name="Amann R."/>
            <person name="Ferriera S."/>
            <person name="Johnson J."/>
            <person name="Kravitz S."/>
            <person name="Halpern A."/>
            <person name="Remington K."/>
            <person name="Beeson K."/>
            <person name="Tran B."/>
            <person name="Rogers Y.-H."/>
            <person name="Friedman R."/>
            <person name="Venter J.C."/>
        </authorList>
    </citation>
    <scope>NUCLEOTIDE SEQUENCE [LARGE SCALE GENOMIC DNA]</scope>
    <source>
        <strain evidence="11 12">DSM 3645</strain>
    </source>
</reference>
<keyword evidence="6 8" id="KW-0808">Transferase</keyword>
<dbReference type="HAMAP" id="MF_00484">
    <property type="entry name" value="Glycogen_synth"/>
    <property type="match status" value="1"/>
</dbReference>
<dbReference type="eggNOG" id="COG0297">
    <property type="taxonomic scope" value="Bacteria"/>
</dbReference>
<dbReference type="InterPro" id="IPR001296">
    <property type="entry name" value="Glyco_trans_1"/>
</dbReference>
<dbReference type="Proteomes" id="UP000004358">
    <property type="component" value="Unassembled WGS sequence"/>
</dbReference>
<dbReference type="PANTHER" id="PTHR45825:SF11">
    <property type="entry name" value="ALPHA AMYLASE DOMAIN-CONTAINING PROTEIN"/>
    <property type="match status" value="1"/>
</dbReference>
<evidence type="ECO:0000256" key="5">
    <source>
        <dbReference type="ARBA" id="ARBA00022676"/>
    </source>
</evidence>
<evidence type="ECO:0000313" key="11">
    <source>
        <dbReference type="EMBL" id="EAQ78334.1"/>
    </source>
</evidence>
<dbReference type="STRING" id="314230.DSM3645_18396"/>
<dbReference type="AlphaFoldDB" id="A3ZYX3"/>
<evidence type="ECO:0000256" key="8">
    <source>
        <dbReference type="HAMAP-Rule" id="MF_00484"/>
    </source>
</evidence>
<dbReference type="CDD" id="cd03791">
    <property type="entry name" value="GT5_Glycogen_synthase_DULL1-like"/>
    <property type="match status" value="1"/>
</dbReference>